<reference evidence="8 9" key="1">
    <citation type="submission" date="2017-12" db="EMBL/GenBank/DDBJ databases">
        <title>Comparative genomics of Botrytis spp.</title>
        <authorList>
            <person name="Valero-Jimenez C.A."/>
            <person name="Tapia P."/>
            <person name="Veloso J."/>
            <person name="Silva-Moreno E."/>
            <person name="Staats M."/>
            <person name="Valdes J.H."/>
            <person name="Van Kan J.A.L."/>
        </authorList>
    </citation>
    <scope>NUCLEOTIDE SEQUENCE [LARGE SCALE GENOMIC DNA]</scope>
    <source>
        <strain evidence="8 9">MUCL2120</strain>
    </source>
</reference>
<evidence type="ECO:0000313" key="8">
    <source>
        <dbReference type="EMBL" id="TGO62140.1"/>
    </source>
</evidence>
<name>A0A4Z1IS68_9HELO</name>
<feature type="transmembrane region" description="Helical" evidence="6">
    <location>
        <begin position="55"/>
        <end position="73"/>
    </location>
</feature>
<evidence type="ECO:0000256" key="4">
    <source>
        <dbReference type="ARBA" id="ARBA00023136"/>
    </source>
</evidence>
<sequence>MSGFHLAQFNIDISTELKWSMFDSLCYNPILGFVKASMILLYLRLGGIRQTVRYAAYALLCINFTLMIAIFFVDMFQCVPFSYNFYSTKMDLAAQIKANATDPGIGPYGPVASGFKDGKYISGGKCINGVNFILSTAGLTILTDLLILFIPIYMLKDLKMNPRKKAAAITILCMGLGY</sequence>
<dbReference type="PANTHER" id="PTHR33048:SF55">
    <property type="entry name" value="INTEGRAL MEMBRANE PROTEIN"/>
    <property type="match status" value="1"/>
</dbReference>
<proteinExistence type="inferred from homology"/>
<dbReference type="Pfam" id="PF20684">
    <property type="entry name" value="Fung_rhodopsin"/>
    <property type="match status" value="1"/>
</dbReference>
<feature type="domain" description="Rhodopsin" evidence="7">
    <location>
        <begin position="5"/>
        <end position="176"/>
    </location>
</feature>
<protein>
    <recommendedName>
        <fullName evidence="7">Rhodopsin domain-containing protein</fullName>
    </recommendedName>
</protein>
<evidence type="ECO:0000256" key="5">
    <source>
        <dbReference type="ARBA" id="ARBA00038359"/>
    </source>
</evidence>
<comment type="subcellular location">
    <subcellularLocation>
        <location evidence="1">Membrane</location>
        <topology evidence="1">Multi-pass membrane protein</topology>
    </subcellularLocation>
</comment>
<dbReference type="PANTHER" id="PTHR33048">
    <property type="entry name" value="PTH11-LIKE INTEGRAL MEMBRANE PROTEIN (AFU_ORTHOLOGUE AFUA_5G11245)"/>
    <property type="match status" value="1"/>
</dbReference>
<dbReference type="InterPro" id="IPR052337">
    <property type="entry name" value="SAT4-like"/>
</dbReference>
<gene>
    <name evidence="8" type="ORF">BOTNAR_0118g00170</name>
</gene>
<evidence type="ECO:0000313" key="9">
    <source>
        <dbReference type="Proteomes" id="UP000297452"/>
    </source>
</evidence>
<dbReference type="InterPro" id="IPR049326">
    <property type="entry name" value="Rhodopsin_dom_fungi"/>
</dbReference>
<keyword evidence="3 6" id="KW-1133">Transmembrane helix</keyword>
<accession>A0A4Z1IS68</accession>
<comment type="similarity">
    <text evidence="5">Belongs to the SAT4 family.</text>
</comment>
<evidence type="ECO:0000256" key="3">
    <source>
        <dbReference type="ARBA" id="ARBA00022989"/>
    </source>
</evidence>
<feature type="transmembrane region" description="Helical" evidence="6">
    <location>
        <begin position="132"/>
        <end position="155"/>
    </location>
</feature>
<evidence type="ECO:0000256" key="1">
    <source>
        <dbReference type="ARBA" id="ARBA00004141"/>
    </source>
</evidence>
<evidence type="ECO:0000256" key="2">
    <source>
        <dbReference type="ARBA" id="ARBA00022692"/>
    </source>
</evidence>
<keyword evidence="2 6" id="KW-0812">Transmembrane</keyword>
<organism evidence="8 9">
    <name type="scientific">Botryotinia narcissicola</name>
    <dbReference type="NCBI Taxonomy" id="278944"/>
    <lineage>
        <taxon>Eukaryota</taxon>
        <taxon>Fungi</taxon>
        <taxon>Dikarya</taxon>
        <taxon>Ascomycota</taxon>
        <taxon>Pezizomycotina</taxon>
        <taxon>Leotiomycetes</taxon>
        <taxon>Helotiales</taxon>
        <taxon>Sclerotiniaceae</taxon>
        <taxon>Botryotinia</taxon>
    </lineage>
</organism>
<keyword evidence="9" id="KW-1185">Reference proteome</keyword>
<dbReference type="EMBL" id="PQXJ01000118">
    <property type="protein sequence ID" value="TGO62140.1"/>
    <property type="molecule type" value="Genomic_DNA"/>
</dbReference>
<dbReference type="GO" id="GO:0016020">
    <property type="term" value="C:membrane"/>
    <property type="evidence" value="ECO:0007669"/>
    <property type="project" value="UniProtKB-SubCell"/>
</dbReference>
<keyword evidence="4 6" id="KW-0472">Membrane</keyword>
<evidence type="ECO:0000259" key="7">
    <source>
        <dbReference type="Pfam" id="PF20684"/>
    </source>
</evidence>
<comment type="caution">
    <text evidence="8">The sequence shown here is derived from an EMBL/GenBank/DDBJ whole genome shotgun (WGS) entry which is preliminary data.</text>
</comment>
<feature type="transmembrane region" description="Helical" evidence="6">
    <location>
        <begin position="27"/>
        <end position="43"/>
    </location>
</feature>
<evidence type="ECO:0000256" key="6">
    <source>
        <dbReference type="SAM" id="Phobius"/>
    </source>
</evidence>
<dbReference type="AlphaFoldDB" id="A0A4Z1IS68"/>
<dbReference type="STRING" id="278944.A0A4Z1IS68"/>
<dbReference type="Proteomes" id="UP000297452">
    <property type="component" value="Unassembled WGS sequence"/>
</dbReference>
<dbReference type="OrthoDB" id="5329176at2759"/>